<evidence type="ECO:0000313" key="3">
    <source>
        <dbReference type="Proteomes" id="UP000007305"/>
    </source>
</evidence>
<reference evidence="3" key="1">
    <citation type="journal article" date="2009" name="Science">
        <title>The B73 maize genome: complexity, diversity, and dynamics.</title>
        <authorList>
            <person name="Schnable P.S."/>
            <person name="Ware D."/>
            <person name="Fulton R.S."/>
            <person name="Stein J.C."/>
            <person name="Wei F."/>
            <person name="Pasternak S."/>
            <person name="Liang C."/>
            <person name="Zhang J."/>
            <person name="Fulton L."/>
            <person name="Graves T.A."/>
            <person name="Minx P."/>
            <person name="Reily A.D."/>
            <person name="Courtney L."/>
            <person name="Kruchowski S.S."/>
            <person name="Tomlinson C."/>
            <person name="Strong C."/>
            <person name="Delehaunty K."/>
            <person name="Fronick C."/>
            <person name="Courtney B."/>
            <person name="Rock S.M."/>
            <person name="Belter E."/>
            <person name="Du F."/>
            <person name="Kim K."/>
            <person name="Abbott R.M."/>
            <person name="Cotton M."/>
            <person name="Levy A."/>
            <person name="Marchetto P."/>
            <person name="Ochoa K."/>
            <person name="Jackson S.M."/>
            <person name="Gillam B."/>
            <person name="Chen W."/>
            <person name="Yan L."/>
            <person name="Higginbotham J."/>
            <person name="Cardenas M."/>
            <person name="Waligorski J."/>
            <person name="Applebaum E."/>
            <person name="Phelps L."/>
            <person name="Falcone J."/>
            <person name="Kanchi K."/>
            <person name="Thane T."/>
            <person name="Scimone A."/>
            <person name="Thane N."/>
            <person name="Henke J."/>
            <person name="Wang T."/>
            <person name="Ruppert J."/>
            <person name="Shah N."/>
            <person name="Rotter K."/>
            <person name="Hodges J."/>
            <person name="Ingenthron E."/>
            <person name="Cordes M."/>
            <person name="Kohlberg S."/>
            <person name="Sgro J."/>
            <person name="Delgado B."/>
            <person name="Mead K."/>
            <person name="Chinwalla A."/>
            <person name="Leonard S."/>
            <person name="Crouse K."/>
            <person name="Collura K."/>
            <person name="Kudrna D."/>
            <person name="Currie J."/>
            <person name="He R."/>
            <person name="Angelova A."/>
            <person name="Rajasekar S."/>
            <person name="Mueller T."/>
            <person name="Lomeli R."/>
            <person name="Scara G."/>
            <person name="Ko A."/>
            <person name="Delaney K."/>
            <person name="Wissotski M."/>
            <person name="Lopez G."/>
            <person name="Campos D."/>
            <person name="Braidotti M."/>
            <person name="Ashley E."/>
            <person name="Golser W."/>
            <person name="Kim H."/>
            <person name="Lee S."/>
            <person name="Lin J."/>
            <person name="Dujmic Z."/>
            <person name="Kim W."/>
            <person name="Talag J."/>
            <person name="Zuccolo A."/>
            <person name="Fan C."/>
            <person name="Sebastian A."/>
            <person name="Kramer M."/>
            <person name="Spiegel L."/>
            <person name="Nascimento L."/>
            <person name="Zutavern T."/>
            <person name="Miller B."/>
            <person name="Ambroise C."/>
            <person name="Muller S."/>
            <person name="Spooner W."/>
            <person name="Narechania A."/>
            <person name="Ren L."/>
            <person name="Wei S."/>
            <person name="Kumari S."/>
            <person name="Faga B."/>
            <person name="Levy M.J."/>
            <person name="McMahan L."/>
            <person name="Van Buren P."/>
            <person name="Vaughn M.W."/>
            <person name="Ying K."/>
            <person name="Yeh C.-T."/>
            <person name="Emrich S.J."/>
            <person name="Jia Y."/>
            <person name="Kalyanaraman A."/>
            <person name="Hsia A.-P."/>
            <person name="Barbazuk W.B."/>
            <person name="Baucom R.S."/>
            <person name="Brutnell T.P."/>
            <person name="Carpita N.C."/>
            <person name="Chaparro C."/>
            <person name="Chia J.-M."/>
            <person name="Deragon J.-M."/>
            <person name="Estill J.C."/>
            <person name="Fu Y."/>
            <person name="Jeddeloh J.A."/>
            <person name="Han Y."/>
            <person name="Lee H."/>
            <person name="Li P."/>
            <person name="Lisch D.R."/>
            <person name="Liu S."/>
            <person name="Liu Z."/>
            <person name="Nagel D.H."/>
            <person name="McCann M.C."/>
            <person name="SanMiguel P."/>
            <person name="Myers A.M."/>
            <person name="Nettleton D."/>
            <person name="Nguyen J."/>
            <person name="Penning B.W."/>
            <person name="Ponnala L."/>
            <person name="Schneider K.L."/>
            <person name="Schwartz D.C."/>
            <person name="Sharma A."/>
            <person name="Soderlund C."/>
            <person name="Springer N.M."/>
            <person name="Sun Q."/>
            <person name="Wang H."/>
            <person name="Waterman M."/>
            <person name="Westerman R."/>
            <person name="Wolfgruber T.K."/>
            <person name="Yang L."/>
            <person name="Yu Y."/>
            <person name="Zhang L."/>
            <person name="Zhou S."/>
            <person name="Zhu Q."/>
            <person name="Bennetzen J.L."/>
            <person name="Dawe R.K."/>
            <person name="Jiang J."/>
            <person name="Jiang N."/>
            <person name="Presting G.G."/>
            <person name="Wessler S.R."/>
            <person name="Aluru S."/>
            <person name="Martienssen R.A."/>
            <person name="Clifton S.W."/>
            <person name="McCombie W.R."/>
            <person name="Wing R.A."/>
            <person name="Wilson R.K."/>
        </authorList>
    </citation>
    <scope>NUCLEOTIDE SEQUENCE [LARGE SCALE GENOMIC DNA]</scope>
    <source>
        <strain evidence="3">cv. B73</strain>
    </source>
</reference>
<organism evidence="2 3">
    <name type="scientific">Zea mays</name>
    <name type="common">Maize</name>
    <dbReference type="NCBI Taxonomy" id="4577"/>
    <lineage>
        <taxon>Eukaryota</taxon>
        <taxon>Viridiplantae</taxon>
        <taxon>Streptophyta</taxon>
        <taxon>Embryophyta</taxon>
        <taxon>Tracheophyta</taxon>
        <taxon>Spermatophyta</taxon>
        <taxon>Magnoliopsida</taxon>
        <taxon>Liliopsida</taxon>
        <taxon>Poales</taxon>
        <taxon>Poaceae</taxon>
        <taxon>PACMAD clade</taxon>
        <taxon>Panicoideae</taxon>
        <taxon>Andropogonodae</taxon>
        <taxon>Andropogoneae</taxon>
        <taxon>Tripsacinae</taxon>
        <taxon>Zea</taxon>
    </lineage>
</organism>
<dbReference type="GeneID" id="100279146"/>
<dbReference type="Gramene" id="Zm00001eb250770_T001">
    <property type="protein sequence ID" value="Zm00001eb250770_P001"/>
    <property type="gene ID" value="Zm00001eb250770"/>
</dbReference>
<reference evidence="2" key="3">
    <citation type="submission" date="2021-05" db="UniProtKB">
        <authorList>
            <consortium name="EnsemblPlants"/>
        </authorList>
    </citation>
    <scope>IDENTIFICATION</scope>
    <source>
        <strain evidence="2">cv. B73</strain>
    </source>
</reference>
<gene>
    <name evidence="2" type="primary">LOC100279146</name>
</gene>
<dbReference type="PANTHER" id="PTHR48175">
    <property type="entry name" value="OS04G0581700 PROTEIN"/>
    <property type="match status" value="1"/>
</dbReference>
<sequence>MALACDCKPAGSSRAHRTPKRTKLSWPHRPISMNPTQTLNPIHGPYTHRGARRPYPINFPTTAAPPDRSFPLFPAPRSRSRSRARARARAAPPPSSCEADSRRGTAHQMILVAIVAELLEEYTALVARVLEQLLHGAPFPRRMRFLMLRSLPFATPPLPPPPPAHALHVGAPSPPL</sequence>
<protein>
    <submittedName>
        <fullName evidence="2">Uncharacterized protein</fullName>
    </submittedName>
</protein>
<evidence type="ECO:0000256" key="1">
    <source>
        <dbReference type="SAM" id="MobiDB-lite"/>
    </source>
</evidence>
<accession>A0A804PMT7</accession>
<reference evidence="2" key="2">
    <citation type="submission" date="2019-07" db="EMBL/GenBank/DDBJ databases">
        <authorList>
            <person name="Seetharam A."/>
            <person name="Woodhouse M."/>
            <person name="Cannon E."/>
        </authorList>
    </citation>
    <scope>NUCLEOTIDE SEQUENCE [LARGE SCALE GENOMIC DNA]</scope>
    <source>
        <strain evidence="2">cv. B73</strain>
    </source>
</reference>
<proteinExistence type="predicted"/>
<dbReference type="AlphaFoldDB" id="A0A804PMT7"/>
<dbReference type="Proteomes" id="UP000007305">
    <property type="component" value="Chromosome 5"/>
</dbReference>
<feature type="region of interest" description="Disordered" evidence="1">
    <location>
        <begin position="1"/>
        <end position="103"/>
    </location>
</feature>
<name>A0A804PMT7_MAIZE</name>
<dbReference type="OrthoDB" id="1913225at2759"/>
<keyword evidence="3" id="KW-1185">Reference proteome</keyword>
<dbReference type="InParanoid" id="A0A804PMT7"/>
<evidence type="ECO:0000313" key="2">
    <source>
        <dbReference type="EnsemblPlants" id="Zm00001eb250770_P001"/>
    </source>
</evidence>
<feature type="compositionally biased region" description="Basic residues" evidence="1">
    <location>
        <begin position="78"/>
        <end position="88"/>
    </location>
</feature>
<dbReference type="RefSeq" id="XP_008646063.2">
    <property type="nucleotide sequence ID" value="XM_008647841.2"/>
</dbReference>
<dbReference type="KEGG" id="zma:100279146"/>
<dbReference type="EnsemblPlants" id="Zm00001eb250770_T001">
    <property type="protein sequence ID" value="Zm00001eb250770_P001"/>
    <property type="gene ID" value="Zm00001eb250770"/>
</dbReference>
<feature type="compositionally biased region" description="Basic residues" evidence="1">
    <location>
        <begin position="14"/>
        <end position="23"/>
    </location>
</feature>
<dbReference type="PANTHER" id="PTHR48175:SF3">
    <property type="entry name" value="OS04G0581700 PROTEIN"/>
    <property type="match status" value="1"/>
</dbReference>